<dbReference type="PANTHER" id="PTHR48106">
    <property type="entry name" value="QUINONE OXIDOREDUCTASE PIG3-RELATED"/>
    <property type="match status" value="1"/>
</dbReference>
<evidence type="ECO:0000259" key="4">
    <source>
        <dbReference type="SMART" id="SM00829"/>
    </source>
</evidence>
<dbReference type="STRING" id="688867.SAMN05660236_1493"/>
<reference evidence="5 6" key="1">
    <citation type="submission" date="2017-02" db="EMBL/GenBank/DDBJ databases">
        <authorList>
            <person name="Peterson S.W."/>
        </authorList>
    </citation>
    <scope>NUCLEOTIDE SEQUENCE [LARGE SCALE GENOMIC DNA]</scope>
    <source>
        <strain evidence="5 6">DSM 25262</strain>
    </source>
</reference>
<dbReference type="Gene3D" id="3.40.50.720">
    <property type="entry name" value="NAD(P)-binding Rossmann-like Domain"/>
    <property type="match status" value="1"/>
</dbReference>
<dbReference type="NCBIfam" id="TIGR02824">
    <property type="entry name" value="quinone_pig3"/>
    <property type="match status" value="1"/>
</dbReference>
<dbReference type="InterPro" id="IPR036291">
    <property type="entry name" value="NAD(P)-bd_dom_sf"/>
</dbReference>
<dbReference type="CDD" id="cd05276">
    <property type="entry name" value="p53_inducible_oxidoreductase"/>
    <property type="match status" value="1"/>
</dbReference>
<dbReference type="SUPFAM" id="SSF50129">
    <property type="entry name" value="GroES-like"/>
    <property type="match status" value="1"/>
</dbReference>
<dbReference type="Proteomes" id="UP000190961">
    <property type="component" value="Unassembled WGS sequence"/>
</dbReference>
<keyword evidence="2" id="KW-0560">Oxidoreductase</keyword>
<dbReference type="SMART" id="SM00829">
    <property type="entry name" value="PKS_ER"/>
    <property type="match status" value="1"/>
</dbReference>
<keyword evidence="3" id="KW-0812">Transmembrane</keyword>
<dbReference type="SUPFAM" id="SSF51735">
    <property type="entry name" value="NAD(P)-binding Rossmann-fold domains"/>
    <property type="match status" value="1"/>
</dbReference>
<evidence type="ECO:0000313" key="6">
    <source>
        <dbReference type="Proteomes" id="UP000190961"/>
    </source>
</evidence>
<evidence type="ECO:0000313" key="5">
    <source>
        <dbReference type="EMBL" id="SKC55000.1"/>
    </source>
</evidence>
<accession>A0A1T5JUG4</accession>
<evidence type="ECO:0000256" key="1">
    <source>
        <dbReference type="ARBA" id="ARBA00022857"/>
    </source>
</evidence>
<dbReference type="InterPro" id="IPR013154">
    <property type="entry name" value="ADH-like_N"/>
</dbReference>
<dbReference type="InterPro" id="IPR014189">
    <property type="entry name" value="Quinone_OxRdtase_PIG3"/>
</dbReference>
<dbReference type="EMBL" id="FUZU01000001">
    <property type="protein sequence ID" value="SKC55000.1"/>
    <property type="molecule type" value="Genomic_DNA"/>
</dbReference>
<evidence type="ECO:0000256" key="3">
    <source>
        <dbReference type="SAM" id="Phobius"/>
    </source>
</evidence>
<feature type="transmembrane region" description="Helical" evidence="3">
    <location>
        <begin position="20"/>
        <end position="40"/>
    </location>
</feature>
<dbReference type="GO" id="GO:0070402">
    <property type="term" value="F:NADPH binding"/>
    <property type="evidence" value="ECO:0007669"/>
    <property type="project" value="TreeGrafter"/>
</dbReference>
<sequence>MQRKLRALPIYSPRNTFNFYSASFIQAFSLSSSFTIIVIMKAIVIEKPGSPEVLQLKEKPKPEPAAQEILVKVAAAGINRPDVAQRKGHYPPPAGASPDIPGLEIAGTIVAVGANVSRWRIGDKVCALVTGGGYAEYCVVPEGQALPIPDNLSFAEGASLPETFFTVWSNVFDRGRLQPTETLLVHGGSSGIGVAAIQLATAWGSTVYVTAGTKEKCLYCETLGAEKAVNYKTEKFNDVLRQETRGRGVDVILDMIGGDYISDNLDILAEEGRLVLINVMQGDVAQVKLSTIMKKRLTVTGSTLRARDTTFKSAIAAQLEKHVWPWLQSGKVKPVIYKTFPLSDAAAAHALMESSEHIGKIVLLTEEVE</sequence>
<dbReference type="InterPro" id="IPR011032">
    <property type="entry name" value="GroES-like_sf"/>
</dbReference>
<feature type="domain" description="Enoyl reductase (ER)" evidence="4">
    <location>
        <begin position="49"/>
        <end position="363"/>
    </location>
</feature>
<dbReference type="Gene3D" id="3.90.180.10">
    <property type="entry name" value="Medium-chain alcohol dehydrogenases, catalytic domain"/>
    <property type="match status" value="1"/>
</dbReference>
<keyword evidence="1" id="KW-0521">NADP</keyword>
<dbReference type="PANTHER" id="PTHR48106:SF8">
    <property type="entry name" value="OS02G0805600 PROTEIN"/>
    <property type="match status" value="1"/>
</dbReference>
<dbReference type="Pfam" id="PF13602">
    <property type="entry name" value="ADH_zinc_N_2"/>
    <property type="match status" value="1"/>
</dbReference>
<keyword evidence="6" id="KW-1185">Reference proteome</keyword>
<keyword evidence="3" id="KW-0472">Membrane</keyword>
<evidence type="ECO:0000256" key="2">
    <source>
        <dbReference type="ARBA" id="ARBA00023002"/>
    </source>
</evidence>
<proteinExistence type="predicted"/>
<gene>
    <name evidence="5" type="ORF">SAMN05660236_1493</name>
</gene>
<protein>
    <submittedName>
        <fullName evidence="5">Putative NAD(P)H quinone oxidoreductase, PIG3 family</fullName>
    </submittedName>
</protein>
<organism evidence="5 6">
    <name type="scientific">Ohtaekwangia koreensis</name>
    <dbReference type="NCBI Taxonomy" id="688867"/>
    <lineage>
        <taxon>Bacteria</taxon>
        <taxon>Pseudomonadati</taxon>
        <taxon>Bacteroidota</taxon>
        <taxon>Cytophagia</taxon>
        <taxon>Cytophagales</taxon>
        <taxon>Fulvivirgaceae</taxon>
        <taxon>Ohtaekwangia</taxon>
    </lineage>
</organism>
<dbReference type="InterPro" id="IPR020843">
    <property type="entry name" value="ER"/>
</dbReference>
<dbReference type="AlphaFoldDB" id="A0A1T5JUG4"/>
<keyword evidence="3" id="KW-1133">Transmembrane helix</keyword>
<dbReference type="Pfam" id="PF08240">
    <property type="entry name" value="ADH_N"/>
    <property type="match status" value="1"/>
</dbReference>
<name>A0A1T5JUG4_9BACT</name>
<dbReference type="GO" id="GO:0016651">
    <property type="term" value="F:oxidoreductase activity, acting on NAD(P)H"/>
    <property type="evidence" value="ECO:0007669"/>
    <property type="project" value="TreeGrafter"/>
</dbReference>